<dbReference type="STRING" id="993689.GCA_002077135_01164"/>
<keyword evidence="3" id="KW-0548">Nucleotidyltransferase</keyword>
<evidence type="ECO:0000313" key="12">
    <source>
        <dbReference type="EMBL" id="THD06680.1"/>
    </source>
</evidence>
<dbReference type="CDD" id="cd01651">
    <property type="entry name" value="RT_G2_intron"/>
    <property type="match status" value="1"/>
</dbReference>
<dbReference type="RefSeq" id="WP_081126478.1">
    <property type="nucleotide sequence ID" value="NZ_LDOS01000001.1"/>
</dbReference>
<dbReference type="GO" id="GO:0046872">
    <property type="term" value="F:metal ion binding"/>
    <property type="evidence" value="ECO:0007669"/>
    <property type="project" value="UniProtKB-KW"/>
</dbReference>
<dbReference type="PANTHER" id="PTHR34047:SF8">
    <property type="entry name" value="PROTEIN YKFC"/>
    <property type="match status" value="1"/>
</dbReference>
<evidence type="ECO:0000256" key="1">
    <source>
        <dbReference type="ARBA" id="ARBA00012493"/>
    </source>
</evidence>
<dbReference type="NCBIfam" id="TIGR04416">
    <property type="entry name" value="group_II_RT_mat"/>
    <property type="match status" value="1"/>
</dbReference>
<dbReference type="PRINTS" id="PR00866">
    <property type="entry name" value="RNADNAPOLMS"/>
</dbReference>
<dbReference type="InterPro" id="IPR030931">
    <property type="entry name" value="Group_II_RT_mat"/>
</dbReference>
<feature type="domain" description="Reverse transcriptase" evidence="11">
    <location>
        <begin position="91"/>
        <end position="317"/>
    </location>
</feature>
<feature type="region of interest" description="Disordered" evidence="10">
    <location>
        <begin position="1"/>
        <end position="24"/>
    </location>
</feature>
<dbReference type="InterPro" id="IPR043502">
    <property type="entry name" value="DNA/RNA_pol_sf"/>
</dbReference>
<dbReference type="InterPro" id="IPR000477">
    <property type="entry name" value="RT_dom"/>
</dbReference>
<dbReference type="InterPro" id="IPR000123">
    <property type="entry name" value="Reverse_transcriptase_msDNA"/>
</dbReference>
<keyword evidence="5" id="KW-0460">Magnesium</keyword>
<accession>A0A4S3KDZ2</accession>
<protein>
    <recommendedName>
        <fullName evidence="1">RNA-directed DNA polymerase</fullName>
        <ecNumber evidence="1">2.7.7.49</ecNumber>
    </recommendedName>
</protein>
<keyword evidence="2" id="KW-0808">Transferase</keyword>
<keyword evidence="4" id="KW-0479">Metal-binding</keyword>
<evidence type="ECO:0000256" key="2">
    <source>
        <dbReference type="ARBA" id="ARBA00022679"/>
    </source>
</evidence>
<comment type="catalytic activity">
    <reaction evidence="9">
        <text>DNA(n) + a 2'-deoxyribonucleoside 5'-triphosphate = DNA(n+1) + diphosphate</text>
        <dbReference type="Rhea" id="RHEA:22508"/>
        <dbReference type="Rhea" id="RHEA-COMP:17339"/>
        <dbReference type="Rhea" id="RHEA-COMP:17340"/>
        <dbReference type="ChEBI" id="CHEBI:33019"/>
        <dbReference type="ChEBI" id="CHEBI:61560"/>
        <dbReference type="ChEBI" id="CHEBI:173112"/>
        <dbReference type="EC" id="2.7.7.49"/>
    </reaction>
</comment>
<dbReference type="SUPFAM" id="SSF56672">
    <property type="entry name" value="DNA/RNA polymerases"/>
    <property type="match status" value="1"/>
</dbReference>
<dbReference type="PANTHER" id="PTHR34047">
    <property type="entry name" value="NUCLEAR INTRON MATURASE 1, MITOCHONDRIAL-RELATED"/>
    <property type="match status" value="1"/>
</dbReference>
<sequence length="465" mass="52352">MIDDEAEAREAGAKGQEAGQYPVGRPCGAESITAAAGQTKAEVSRLMEAVIERSNVWSAYQKVVRNGGAPGVDGLTVGSFKDWLKRHWPCVRAALLDGSYLPSEVRAVDIPKPSGGVRTLGIPTVLDRLIQQALLQVLQPIVEPTFSASSYGFRPGRSAHQALRAAKHYVQEGRAWVVDMDLEKFFDRVNHDILMSRVARHVDDERVLKLIRRYLEAGLMRDGVETARDQGTPQGGPLSPLLSNILLTDWDCELGKRGHAFCRYADDCNIYVRSEAAGQRVMAAMKVFLDERLKLQVNEAKSACATPWKRKFLGYTLTNAGGHIRLKVAPHSVARLTDRVRELLRQGRGRSLTHTIETLNPVLRGWIGYFQLSESKTVWKDLDGWLRRRLRCLLWRQAKTRPRRTALLRKRGLPEARAWHSGHNGHGPWWNSGASHMNQAFPKAFFDRLKLVSMIETSRYLQRHS</sequence>
<dbReference type="GO" id="GO:0051607">
    <property type="term" value="P:defense response to virus"/>
    <property type="evidence" value="ECO:0007669"/>
    <property type="project" value="UniProtKB-KW"/>
</dbReference>
<evidence type="ECO:0000256" key="4">
    <source>
        <dbReference type="ARBA" id="ARBA00022723"/>
    </source>
</evidence>
<gene>
    <name evidence="12" type="ORF">B1806_15785</name>
</gene>
<dbReference type="AlphaFoldDB" id="A0A4S3KDZ2"/>
<dbReference type="Pfam" id="PF08388">
    <property type="entry name" value="GIIM"/>
    <property type="match status" value="1"/>
</dbReference>
<evidence type="ECO:0000256" key="7">
    <source>
        <dbReference type="ARBA" id="ARBA00023118"/>
    </source>
</evidence>
<evidence type="ECO:0000259" key="11">
    <source>
        <dbReference type="PROSITE" id="PS50878"/>
    </source>
</evidence>
<keyword evidence="7" id="KW-0051">Antiviral defense</keyword>
<evidence type="ECO:0000256" key="3">
    <source>
        <dbReference type="ARBA" id="ARBA00022695"/>
    </source>
</evidence>
<dbReference type="Pfam" id="PF00078">
    <property type="entry name" value="RVT_1"/>
    <property type="match status" value="1"/>
</dbReference>
<reference evidence="12 13" key="1">
    <citation type="submission" date="2017-02" db="EMBL/GenBank/DDBJ databases">
        <title>Whole genome sequencing of Metallibacterium scheffleri DSM 24874 (T).</title>
        <authorList>
            <person name="Kumar S."/>
            <person name="Patil P."/>
            <person name="Patil P.B."/>
        </authorList>
    </citation>
    <scope>NUCLEOTIDE SEQUENCE [LARGE SCALE GENOMIC DNA]</scope>
    <source>
        <strain evidence="12 13">DSM 24874</strain>
    </source>
</reference>
<evidence type="ECO:0000313" key="13">
    <source>
        <dbReference type="Proteomes" id="UP000307749"/>
    </source>
</evidence>
<name>A0A4S3KDZ2_9GAMM</name>
<dbReference type="InterPro" id="IPR013597">
    <property type="entry name" value="Mat_intron_G2"/>
</dbReference>
<dbReference type="Proteomes" id="UP000307749">
    <property type="component" value="Unassembled WGS sequence"/>
</dbReference>
<proteinExistence type="inferred from homology"/>
<organism evidence="12 13">
    <name type="scientific">Metallibacterium scheffleri</name>
    <dbReference type="NCBI Taxonomy" id="993689"/>
    <lineage>
        <taxon>Bacteria</taxon>
        <taxon>Pseudomonadati</taxon>
        <taxon>Pseudomonadota</taxon>
        <taxon>Gammaproteobacteria</taxon>
        <taxon>Lysobacterales</taxon>
        <taxon>Rhodanobacteraceae</taxon>
        <taxon>Metallibacterium</taxon>
    </lineage>
</organism>
<dbReference type="EC" id="2.7.7.49" evidence="1"/>
<keyword evidence="13" id="KW-1185">Reference proteome</keyword>
<evidence type="ECO:0000256" key="5">
    <source>
        <dbReference type="ARBA" id="ARBA00022842"/>
    </source>
</evidence>
<dbReference type="EMBL" id="MWQO01000075">
    <property type="protein sequence ID" value="THD06680.1"/>
    <property type="molecule type" value="Genomic_DNA"/>
</dbReference>
<comment type="similarity">
    <text evidence="8">Belongs to the bacterial reverse transcriptase family.</text>
</comment>
<evidence type="ECO:0000256" key="8">
    <source>
        <dbReference type="ARBA" id="ARBA00034120"/>
    </source>
</evidence>
<evidence type="ECO:0000256" key="6">
    <source>
        <dbReference type="ARBA" id="ARBA00022918"/>
    </source>
</evidence>
<keyword evidence="6 12" id="KW-0695">RNA-directed DNA polymerase</keyword>
<dbReference type="PROSITE" id="PS50878">
    <property type="entry name" value="RT_POL"/>
    <property type="match status" value="1"/>
</dbReference>
<comment type="caution">
    <text evidence="12">The sequence shown here is derived from an EMBL/GenBank/DDBJ whole genome shotgun (WGS) entry which is preliminary data.</text>
</comment>
<dbReference type="GO" id="GO:0003964">
    <property type="term" value="F:RNA-directed DNA polymerase activity"/>
    <property type="evidence" value="ECO:0007669"/>
    <property type="project" value="UniProtKB-KW"/>
</dbReference>
<evidence type="ECO:0000256" key="9">
    <source>
        <dbReference type="ARBA" id="ARBA00048173"/>
    </source>
</evidence>
<evidence type="ECO:0000256" key="10">
    <source>
        <dbReference type="SAM" id="MobiDB-lite"/>
    </source>
</evidence>
<dbReference type="InterPro" id="IPR051083">
    <property type="entry name" value="GrpII_Intron_Splice-Mob/Def"/>
</dbReference>
<dbReference type="GO" id="GO:0003723">
    <property type="term" value="F:RNA binding"/>
    <property type="evidence" value="ECO:0007669"/>
    <property type="project" value="InterPro"/>
</dbReference>
<dbReference type="OrthoDB" id="9793236at2"/>